<comment type="cofactor">
    <cofactor evidence="6 7">
        <name>[4Fe-4S] cluster</name>
        <dbReference type="ChEBI" id="CHEBI:49883"/>
    </cofactor>
    <text evidence="6 7">Binds 1 [4Fe-4S] cluster. The cluster is coordinated with 3 cysteines and an exchangeable S-adenosyl-L-methionine.</text>
</comment>
<dbReference type="Gene3D" id="3.20.20.70">
    <property type="entry name" value="Aldolase class I"/>
    <property type="match status" value="1"/>
</dbReference>
<keyword evidence="4 6" id="KW-0408">Iron</keyword>
<gene>
    <name evidence="6" type="primary">mqnE</name>
    <name evidence="10" type="ordered locus">Sfum_3089</name>
</gene>
<dbReference type="InterPro" id="IPR013785">
    <property type="entry name" value="Aldolase_TIM"/>
</dbReference>
<dbReference type="PANTHER" id="PTHR43076:SF7">
    <property type="entry name" value="AMINODEOXYFUTALOSINE SYNTHASE"/>
    <property type="match status" value="1"/>
</dbReference>
<dbReference type="SMART" id="SM00729">
    <property type="entry name" value="Elp3"/>
    <property type="match status" value="1"/>
</dbReference>
<dbReference type="Pfam" id="PF19288">
    <property type="entry name" value="CofH_C"/>
    <property type="match status" value="1"/>
</dbReference>
<dbReference type="InterPro" id="IPR022432">
    <property type="entry name" value="MqnE"/>
</dbReference>
<dbReference type="Pfam" id="PF04055">
    <property type="entry name" value="Radical_SAM"/>
    <property type="match status" value="1"/>
</dbReference>
<dbReference type="PANTHER" id="PTHR43076">
    <property type="entry name" value="FO SYNTHASE (COFH)"/>
    <property type="match status" value="1"/>
</dbReference>
<feature type="binding site" evidence="6 7">
    <location>
        <position position="78"/>
    </location>
    <ligand>
        <name>[4Fe-4S] cluster</name>
        <dbReference type="ChEBI" id="CHEBI:49883"/>
        <note>4Fe-4S-S-AdoMet</note>
    </ligand>
</feature>
<dbReference type="GO" id="GO:0051539">
    <property type="term" value="F:4 iron, 4 sulfur cluster binding"/>
    <property type="evidence" value="ECO:0007669"/>
    <property type="project" value="UniProtKB-KW"/>
</dbReference>
<dbReference type="SUPFAM" id="SSF102114">
    <property type="entry name" value="Radical SAM enzymes"/>
    <property type="match status" value="1"/>
</dbReference>
<dbReference type="KEGG" id="sfu:Sfum_3089"/>
<feature type="binding site" evidence="6 7">
    <location>
        <position position="74"/>
    </location>
    <ligand>
        <name>[4Fe-4S] cluster</name>
        <dbReference type="ChEBI" id="CHEBI:49883"/>
        <note>4Fe-4S-S-AdoMet</note>
    </ligand>
</feature>
<comment type="pathway">
    <text evidence="6">Quinol/quinone metabolism; menaquinone biosynthesis.</text>
</comment>
<dbReference type="HOGENOM" id="CLU_040406_0_0_7"/>
<sequence>MEMLDLEWVRKIGLDDIYEKVRAGLRLSIEDGERLFACPDVVSVGALAHQVRTRMHGRAAYYVVNQHINYSNVCVNGCRFCAFSRRKGEPQAFQLTSSEVVDKVAARRDDRITEVHIVGGCHPELPFGYYEEILCRIKQLRPEVLIKAFTAVEIAHFAAREGISTREVLMRLKSAGLDMLPGGGAEVFSPRIRGLLCPEKLSGQGWLEINREAHELGIKTNATMLYGHIETERERLEHLAALRRLQDETAGFVCFIPLPFQPANTGIEGVEATTGVEDLKTIAVSRLMLDNFAHIKAYWVMLTVKTAQVALHFGADDFDGTVVEEKIGHMAGAESEQALTRAEIERIIAEAGFEPVERNSFFERLAPQVDEAV</sequence>
<evidence type="ECO:0000313" key="11">
    <source>
        <dbReference type="Proteomes" id="UP000001784"/>
    </source>
</evidence>
<feature type="binding site" evidence="8">
    <location>
        <position position="80"/>
    </location>
    <ligand>
        <name>S-adenosyl-L-methionine</name>
        <dbReference type="ChEBI" id="CHEBI:59789"/>
    </ligand>
</feature>
<name>A0LMW0_SYNFM</name>
<dbReference type="InterPro" id="IPR007197">
    <property type="entry name" value="rSAM"/>
</dbReference>
<dbReference type="InParanoid" id="A0LMW0"/>
<evidence type="ECO:0000256" key="5">
    <source>
        <dbReference type="ARBA" id="ARBA00023014"/>
    </source>
</evidence>
<organism evidence="10 11">
    <name type="scientific">Syntrophobacter fumaroxidans (strain DSM 10017 / MPOB)</name>
    <dbReference type="NCBI Taxonomy" id="335543"/>
    <lineage>
        <taxon>Bacteria</taxon>
        <taxon>Pseudomonadati</taxon>
        <taxon>Thermodesulfobacteriota</taxon>
        <taxon>Syntrophobacteria</taxon>
        <taxon>Syntrophobacterales</taxon>
        <taxon>Syntrophobacteraceae</taxon>
        <taxon>Syntrophobacter</taxon>
    </lineage>
</organism>
<evidence type="ECO:0000256" key="2">
    <source>
        <dbReference type="ARBA" id="ARBA00022691"/>
    </source>
</evidence>
<evidence type="ECO:0000256" key="3">
    <source>
        <dbReference type="ARBA" id="ARBA00022723"/>
    </source>
</evidence>
<dbReference type="NCBIfam" id="TIGR03700">
    <property type="entry name" value="mena_SCO4494"/>
    <property type="match status" value="1"/>
</dbReference>
<dbReference type="SFLD" id="SFLDS00029">
    <property type="entry name" value="Radical_SAM"/>
    <property type="match status" value="2"/>
</dbReference>
<dbReference type="RefSeq" id="WP_011699887.1">
    <property type="nucleotide sequence ID" value="NC_008554.1"/>
</dbReference>
<dbReference type="CDD" id="cd01335">
    <property type="entry name" value="Radical_SAM"/>
    <property type="match status" value="1"/>
</dbReference>
<protein>
    <recommendedName>
        <fullName evidence="6">Aminodeoxyfutalosine synthase</fullName>
        <shortName evidence="6">AFL synthase</shortName>
        <shortName evidence="6">Aminofutalosine synthase</shortName>
        <ecNumber evidence="6">2.5.1.120</ecNumber>
    </recommendedName>
    <alternativeName>
        <fullName evidence="6">Menaquinone biosynthetic enzyme MqnE</fullName>
    </alternativeName>
</protein>
<dbReference type="STRING" id="335543.Sfum_3089"/>
<evidence type="ECO:0000256" key="7">
    <source>
        <dbReference type="PIRSR" id="PIRSR004762-1"/>
    </source>
</evidence>
<accession>A0LMW0</accession>
<keyword evidence="6" id="KW-0808">Transferase</keyword>
<dbReference type="GO" id="GO:0009234">
    <property type="term" value="P:menaquinone biosynthetic process"/>
    <property type="evidence" value="ECO:0007669"/>
    <property type="project" value="UniProtKB-UniRule"/>
</dbReference>
<feature type="domain" description="Radical SAM core" evidence="9">
    <location>
        <begin position="60"/>
        <end position="293"/>
    </location>
</feature>
<dbReference type="EC" id="2.5.1.120" evidence="6"/>
<dbReference type="eggNOG" id="COG1060">
    <property type="taxonomic scope" value="Bacteria"/>
</dbReference>
<evidence type="ECO:0000256" key="1">
    <source>
        <dbReference type="ARBA" id="ARBA00022485"/>
    </source>
</evidence>
<dbReference type="SFLD" id="SFLDF00343">
    <property type="entry name" value="aminofutalosine_synthase_(mqnE"/>
    <property type="match status" value="1"/>
</dbReference>
<feature type="binding site" evidence="6 7">
    <location>
        <position position="81"/>
    </location>
    <ligand>
        <name>[4Fe-4S] cluster</name>
        <dbReference type="ChEBI" id="CHEBI:49883"/>
        <note>4Fe-4S-S-AdoMet</note>
    </ligand>
</feature>
<evidence type="ECO:0000259" key="9">
    <source>
        <dbReference type="PROSITE" id="PS51918"/>
    </source>
</evidence>
<keyword evidence="6" id="KW-0474">Menaquinone biosynthesis</keyword>
<dbReference type="GO" id="GO:0102573">
    <property type="term" value="F:aminodeoxyfutalosine synthase activity"/>
    <property type="evidence" value="ECO:0007669"/>
    <property type="project" value="UniProtKB-EC"/>
</dbReference>
<dbReference type="Proteomes" id="UP000001784">
    <property type="component" value="Chromosome"/>
</dbReference>
<dbReference type="HAMAP" id="MF_00993">
    <property type="entry name" value="MqnE"/>
    <property type="match status" value="1"/>
</dbReference>
<evidence type="ECO:0000256" key="4">
    <source>
        <dbReference type="ARBA" id="ARBA00023004"/>
    </source>
</evidence>
<dbReference type="InterPro" id="IPR020050">
    <property type="entry name" value="FO_synthase_su2"/>
</dbReference>
<proteinExistence type="inferred from homology"/>
<keyword evidence="3 6" id="KW-0479">Metal-binding</keyword>
<keyword evidence="11" id="KW-1185">Reference proteome</keyword>
<dbReference type="InterPro" id="IPR058240">
    <property type="entry name" value="rSAM_sf"/>
</dbReference>
<keyword evidence="2 6" id="KW-0949">S-adenosyl-L-methionine</keyword>
<dbReference type="SFLD" id="SFLDG01064">
    <property type="entry name" value="F420__menaquinone_cofactor_bio"/>
    <property type="match status" value="2"/>
</dbReference>
<comment type="catalytic activity">
    <reaction evidence="6">
        <text>3-[(1-carboxyvinyl)-oxy]benzoate + S-adenosyl-L-methionine + H2O = 6-amino-6-deoxyfutalosine + hydrogencarbonate + L-methionine + H(+)</text>
        <dbReference type="Rhea" id="RHEA:33075"/>
        <dbReference type="ChEBI" id="CHEBI:15377"/>
        <dbReference type="ChEBI" id="CHEBI:15378"/>
        <dbReference type="ChEBI" id="CHEBI:17544"/>
        <dbReference type="ChEBI" id="CHEBI:57844"/>
        <dbReference type="ChEBI" id="CHEBI:59789"/>
        <dbReference type="ChEBI" id="CHEBI:64286"/>
        <dbReference type="ChEBI" id="CHEBI:76981"/>
        <dbReference type="EC" id="2.5.1.120"/>
    </reaction>
</comment>
<comment type="similarity">
    <text evidence="6">Belongs to the radical SAM superfamily. MqnE family.</text>
</comment>
<dbReference type="InterPro" id="IPR045567">
    <property type="entry name" value="CofH/MnqC-like_C"/>
</dbReference>
<dbReference type="GO" id="GO:0044689">
    <property type="term" value="F:7,8-didemethyl-8-hydroxy-5-deazariboflavin synthase activity"/>
    <property type="evidence" value="ECO:0007669"/>
    <property type="project" value="TreeGrafter"/>
</dbReference>
<keyword evidence="1 6" id="KW-0004">4Fe-4S</keyword>
<dbReference type="UniPathway" id="UPA00079"/>
<comment type="function">
    <text evidence="6">Radical SAM enzyme that catalyzes the addition of the adenosyl radical to the double bond of 3-[(1-carboxyvinyl)oxy]benzoate, leading to aminodeoxyfutalosine (AFL), a key intermediate in the formation of menaquinone (MK, vitamin K2) from chorismate.</text>
</comment>
<dbReference type="InterPro" id="IPR006638">
    <property type="entry name" value="Elp3/MiaA/NifB-like_rSAM"/>
</dbReference>
<dbReference type="EMBL" id="CP000478">
    <property type="protein sequence ID" value="ABK18762.1"/>
    <property type="molecule type" value="Genomic_DNA"/>
</dbReference>
<dbReference type="PIRSF" id="PIRSF004762">
    <property type="entry name" value="CHP00423"/>
    <property type="match status" value="1"/>
</dbReference>
<evidence type="ECO:0000256" key="8">
    <source>
        <dbReference type="PIRSR" id="PIRSR004762-2"/>
    </source>
</evidence>
<dbReference type="SFLD" id="SFLDF00342">
    <property type="entry name" value="cyclic_dehypoxanthine_futalosi"/>
    <property type="match status" value="1"/>
</dbReference>
<reference evidence="10 11" key="1">
    <citation type="submission" date="2006-10" db="EMBL/GenBank/DDBJ databases">
        <title>Complete sequence of Syntrophobacter fumaroxidans MPOB.</title>
        <authorList>
            <consortium name="US DOE Joint Genome Institute"/>
            <person name="Copeland A."/>
            <person name="Lucas S."/>
            <person name="Lapidus A."/>
            <person name="Barry K."/>
            <person name="Detter J.C."/>
            <person name="Glavina del Rio T."/>
            <person name="Hammon N."/>
            <person name="Israni S."/>
            <person name="Pitluck S."/>
            <person name="Goltsman E.G."/>
            <person name="Martinez M."/>
            <person name="Schmutz J."/>
            <person name="Larimer F."/>
            <person name="Land M."/>
            <person name="Hauser L."/>
            <person name="Kyrpides N."/>
            <person name="Kim E."/>
            <person name="Boone D.R."/>
            <person name="Brockman F."/>
            <person name="Culley D."/>
            <person name="Ferry J."/>
            <person name="Gunsalus R."/>
            <person name="McInerney M.J."/>
            <person name="Morrison M."/>
            <person name="Plugge C."/>
            <person name="Rohlin L."/>
            <person name="Scholten J."/>
            <person name="Sieber J."/>
            <person name="Stams A.J.M."/>
            <person name="Worm P."/>
            <person name="Henstra A.M."/>
            <person name="Richardson P."/>
        </authorList>
    </citation>
    <scope>NUCLEOTIDE SEQUENCE [LARGE SCALE GENOMIC DNA]</scope>
    <source>
        <strain evidence="11">DSM 10017 / MPOB</strain>
    </source>
</reference>
<dbReference type="SFLD" id="SFLDG01389">
    <property type="entry name" value="menaquinone_synthsis_involved"/>
    <property type="match status" value="2"/>
</dbReference>
<dbReference type="GO" id="GO:0005506">
    <property type="term" value="F:iron ion binding"/>
    <property type="evidence" value="ECO:0007669"/>
    <property type="project" value="UniProtKB-UniRule"/>
</dbReference>
<dbReference type="AlphaFoldDB" id="A0LMW0"/>
<evidence type="ECO:0000313" key="10">
    <source>
        <dbReference type="EMBL" id="ABK18762.1"/>
    </source>
</evidence>
<dbReference type="SFLD" id="SFLDG01082">
    <property type="entry name" value="B12-binding_domain_containing"/>
    <property type="match status" value="1"/>
</dbReference>
<keyword evidence="5 6" id="KW-0411">Iron-sulfur</keyword>
<dbReference type="NCBIfam" id="TIGR00423">
    <property type="entry name" value="CofH family radical SAM protein"/>
    <property type="match status" value="1"/>
</dbReference>
<evidence type="ECO:0000256" key="6">
    <source>
        <dbReference type="HAMAP-Rule" id="MF_00993"/>
    </source>
</evidence>
<feature type="binding site" evidence="8">
    <location>
        <position position="186"/>
    </location>
    <ligand>
        <name>S-adenosyl-L-methionine</name>
        <dbReference type="ChEBI" id="CHEBI:59789"/>
    </ligand>
</feature>
<dbReference type="InterPro" id="IPR034405">
    <property type="entry name" value="F420"/>
</dbReference>
<dbReference type="PROSITE" id="PS51918">
    <property type="entry name" value="RADICAL_SAM"/>
    <property type="match status" value="1"/>
</dbReference>